<dbReference type="AlphaFoldDB" id="A0A4R6VQA5"/>
<sequence>MLDTNDIDTFVALFIKAEIGNASEITKIAKTLHTESNDGLDAAEFWRLAQSMQIAAHLGEVAQEEANVATIIADNLESGVCHPFSQDQAWLDAISIAKAINGRSPRPRIPERTIGVAASCARLKKNGRSISVNAFGPSWDQQSLKDACREIDSLAQLIGGEVIIKQLGYAKDKTNQIYDELWLFGETGLGVLEMKEPSLPEGWLLALAAKHMGQANIARKPEKCWQSLRTKMSDVASTFDCERYSQFEQLDIHPADFFRSVQSALLWKELFTAAQAPSRALPYIRDAFNKLLVLDKHADFLALLKLLWSEFDALSRQTVYGGSLSMTVVEANRDFPNLMEHSYARNGDINRNYIVPFDECATNDGRFVLFQGPTEKVLVRPTSITNSAFLETVFRLMWRLLKKDAEKLSGGVVEFALKLACTNKADKLLSCEKYTVGKETFEMDIAARSQSNVTLIEAKSKSLTDQSRSGDMFSFLSDLSKSYFPMMTQLARHEKHLKAGLTALASIGDPIGELKIEKIAVSPLSYGPVGDKILASAIHRSLVNYNLVSIEDDPQKAKIISDFNNAYKDSINEIKTVAPKQDDRVEFHAYFLHTNWVDLGQMLYALDRANSVADALGPMRHISFMSRDFWTEVAYSDKQTLLSGRWKSLEE</sequence>
<dbReference type="EMBL" id="SNYR01000001">
    <property type="protein sequence ID" value="TDQ66189.1"/>
    <property type="molecule type" value="Genomic_DNA"/>
</dbReference>
<organism evidence="1 2">
    <name type="scientific">Maritalea mobilis</name>
    <dbReference type="NCBI Taxonomy" id="483324"/>
    <lineage>
        <taxon>Bacteria</taxon>
        <taxon>Pseudomonadati</taxon>
        <taxon>Pseudomonadota</taxon>
        <taxon>Alphaproteobacteria</taxon>
        <taxon>Hyphomicrobiales</taxon>
        <taxon>Devosiaceae</taxon>
        <taxon>Maritalea</taxon>
    </lineage>
</organism>
<gene>
    <name evidence="1" type="ORF">ATL17_0176</name>
</gene>
<dbReference type="RefSeq" id="WP_133570903.1">
    <property type="nucleotide sequence ID" value="NZ_SNYR01000001.1"/>
</dbReference>
<evidence type="ECO:0000313" key="2">
    <source>
        <dbReference type="Proteomes" id="UP000295391"/>
    </source>
</evidence>
<dbReference type="Proteomes" id="UP000295391">
    <property type="component" value="Unassembled WGS sequence"/>
</dbReference>
<dbReference type="OrthoDB" id="8439464at2"/>
<proteinExistence type="predicted"/>
<accession>A0A4R6VQA5</accession>
<evidence type="ECO:0000313" key="1">
    <source>
        <dbReference type="EMBL" id="TDQ66189.1"/>
    </source>
</evidence>
<keyword evidence="2" id="KW-1185">Reference proteome</keyword>
<reference evidence="1 2" key="1">
    <citation type="submission" date="2019-03" db="EMBL/GenBank/DDBJ databases">
        <title>Genomic Encyclopedia of Type Strains, Phase III (KMG-III): the genomes of soil and plant-associated and newly described type strains.</title>
        <authorList>
            <person name="Whitman W."/>
        </authorList>
    </citation>
    <scope>NUCLEOTIDE SEQUENCE [LARGE SCALE GENOMIC DNA]</scope>
    <source>
        <strain evidence="1 2">CGMCC 1.7002</strain>
    </source>
</reference>
<comment type="caution">
    <text evidence="1">The sequence shown here is derived from an EMBL/GenBank/DDBJ whole genome shotgun (WGS) entry which is preliminary data.</text>
</comment>
<protein>
    <submittedName>
        <fullName evidence="1">Uncharacterized protein</fullName>
    </submittedName>
</protein>
<name>A0A4R6VQA5_9HYPH</name>